<dbReference type="GO" id="GO:0008934">
    <property type="term" value="F:inositol monophosphate 1-phosphatase activity"/>
    <property type="evidence" value="ECO:0007669"/>
    <property type="project" value="TreeGrafter"/>
</dbReference>
<dbReference type="CDD" id="cd01641">
    <property type="entry name" value="Bacterial_IMPase_like_1"/>
    <property type="match status" value="1"/>
</dbReference>
<accession>A0AAJ1U750</accession>
<dbReference type="Gene3D" id="3.40.190.80">
    <property type="match status" value="1"/>
</dbReference>
<keyword evidence="4" id="KW-1185">Reference proteome</keyword>
<dbReference type="RefSeq" id="WP_317626407.1">
    <property type="nucleotide sequence ID" value="NZ_JANFFA010000003.1"/>
</dbReference>
<dbReference type="InterPro" id="IPR000760">
    <property type="entry name" value="Inositol_monophosphatase-like"/>
</dbReference>
<reference evidence="3" key="1">
    <citation type="submission" date="2022-07" db="EMBL/GenBank/DDBJ databases">
        <authorList>
            <person name="Otstavnykh N."/>
            <person name="Isaeva M."/>
            <person name="Bystritskaya E."/>
        </authorList>
    </citation>
    <scope>NUCLEOTIDE SEQUENCE</scope>
    <source>
        <strain evidence="3">10Alg 79</strain>
    </source>
</reference>
<feature type="binding site" evidence="2">
    <location>
        <position position="100"/>
    </location>
    <ligand>
        <name>Mg(2+)</name>
        <dbReference type="ChEBI" id="CHEBI:18420"/>
        <label>1</label>
        <note>catalytic</note>
    </ligand>
</feature>
<evidence type="ECO:0000313" key="3">
    <source>
        <dbReference type="EMBL" id="MDQ2094795.1"/>
    </source>
</evidence>
<gene>
    <name evidence="3" type="ORF">NOI20_11790</name>
</gene>
<feature type="binding site" evidence="2">
    <location>
        <position position="103"/>
    </location>
    <ligand>
        <name>Mg(2+)</name>
        <dbReference type="ChEBI" id="CHEBI:18420"/>
        <label>1</label>
        <note>catalytic</note>
    </ligand>
</feature>
<dbReference type="PANTHER" id="PTHR20854:SF4">
    <property type="entry name" value="INOSITOL-1-MONOPHOSPHATASE-RELATED"/>
    <property type="match status" value="1"/>
</dbReference>
<sequence>MTRDELAADVALQQDIESTAHALAEAARAAILPYFRGDALDTIDKGDKIADGGYDPVTVADRAAETAMRAVLAERRPVDAIIGEEHGATPGTSGLTWVLDPIDGTRGFVAGTPTWGVLIACSTATGPVFGMIDQPYIGERFWGGFGQARMQGPQGARALGVKGEGALDAAILFTTFPEVGTAQEGAAFRAVAERVRMVRYGMDCYAYALLAAGQVDLVIEAGLSNYDIQAPIALIEAAGGIVTDWQGGPAHEGGRVIAAAGEAQHDAALQILRQVAG</sequence>
<comment type="similarity">
    <text evidence="1">Belongs to the inositol monophosphatase superfamily.</text>
</comment>
<proteinExistence type="inferred from homology"/>
<dbReference type="PRINTS" id="PR00377">
    <property type="entry name" value="IMPHPHTASES"/>
</dbReference>
<dbReference type="SUPFAM" id="SSF56655">
    <property type="entry name" value="Carbohydrate phosphatase"/>
    <property type="match status" value="1"/>
</dbReference>
<protein>
    <submittedName>
        <fullName evidence="3">Inositol monophosphatase family protein</fullName>
    </submittedName>
</protein>
<dbReference type="AlphaFoldDB" id="A0AAJ1U750"/>
<comment type="cofactor">
    <cofactor evidence="2">
        <name>Mg(2+)</name>
        <dbReference type="ChEBI" id="CHEBI:18420"/>
    </cofactor>
</comment>
<dbReference type="GO" id="GO:0007165">
    <property type="term" value="P:signal transduction"/>
    <property type="evidence" value="ECO:0007669"/>
    <property type="project" value="TreeGrafter"/>
</dbReference>
<dbReference type="Pfam" id="PF00459">
    <property type="entry name" value="Inositol_P"/>
    <property type="match status" value="1"/>
</dbReference>
<dbReference type="GO" id="GO:0046872">
    <property type="term" value="F:metal ion binding"/>
    <property type="evidence" value="ECO:0007669"/>
    <property type="project" value="UniProtKB-KW"/>
</dbReference>
<dbReference type="GO" id="GO:0006020">
    <property type="term" value="P:inositol metabolic process"/>
    <property type="evidence" value="ECO:0007669"/>
    <property type="project" value="TreeGrafter"/>
</dbReference>
<name>A0AAJ1U750_9RHOB</name>
<comment type="caution">
    <text evidence="3">The sequence shown here is derived from an EMBL/GenBank/DDBJ whole genome shotgun (WGS) entry which is preliminary data.</text>
</comment>
<dbReference type="Gene3D" id="3.30.540.10">
    <property type="entry name" value="Fructose-1,6-Bisphosphatase, subunit A, domain 1"/>
    <property type="match status" value="1"/>
</dbReference>
<dbReference type="EMBL" id="JANFFA010000003">
    <property type="protein sequence ID" value="MDQ2094795.1"/>
    <property type="molecule type" value="Genomic_DNA"/>
</dbReference>
<organism evidence="3 4">
    <name type="scientific">Rhodalgimonas zhirmunskyi</name>
    <dbReference type="NCBI Taxonomy" id="2964767"/>
    <lineage>
        <taxon>Bacteria</taxon>
        <taxon>Pseudomonadati</taxon>
        <taxon>Pseudomonadota</taxon>
        <taxon>Alphaproteobacteria</taxon>
        <taxon>Rhodobacterales</taxon>
        <taxon>Roseobacteraceae</taxon>
        <taxon>Rhodalgimonas</taxon>
    </lineage>
</organism>
<reference evidence="3" key="2">
    <citation type="submission" date="2023-04" db="EMBL/GenBank/DDBJ databases">
        <title>'Rhodoalgimonas zhirmunskyi' gen. nov., isolated from a red alga.</title>
        <authorList>
            <person name="Nedashkovskaya O.I."/>
            <person name="Otstavnykh N.Y."/>
            <person name="Bystritskaya E.P."/>
            <person name="Balabanova L.A."/>
            <person name="Isaeva M.P."/>
        </authorList>
    </citation>
    <scope>NUCLEOTIDE SEQUENCE</scope>
    <source>
        <strain evidence="3">10Alg 79</strain>
    </source>
</reference>
<dbReference type="PANTHER" id="PTHR20854">
    <property type="entry name" value="INOSITOL MONOPHOSPHATASE"/>
    <property type="match status" value="1"/>
</dbReference>
<dbReference type="Proteomes" id="UP001227162">
    <property type="component" value="Unassembled WGS sequence"/>
</dbReference>
<evidence type="ECO:0000256" key="2">
    <source>
        <dbReference type="PIRSR" id="PIRSR600760-2"/>
    </source>
</evidence>
<keyword evidence="2" id="KW-0479">Metal-binding</keyword>
<keyword evidence="2" id="KW-0460">Magnesium</keyword>
<evidence type="ECO:0000256" key="1">
    <source>
        <dbReference type="ARBA" id="ARBA00009759"/>
    </source>
</evidence>
<feature type="binding site" evidence="2">
    <location>
        <position position="227"/>
    </location>
    <ligand>
        <name>Mg(2+)</name>
        <dbReference type="ChEBI" id="CHEBI:18420"/>
        <label>1</label>
        <note>catalytic</note>
    </ligand>
</feature>
<evidence type="ECO:0000313" key="4">
    <source>
        <dbReference type="Proteomes" id="UP001227162"/>
    </source>
</evidence>
<feature type="binding site" evidence="2">
    <location>
        <position position="102"/>
    </location>
    <ligand>
        <name>Mg(2+)</name>
        <dbReference type="ChEBI" id="CHEBI:18420"/>
        <label>1</label>
        <note>catalytic</note>
    </ligand>
</feature>
<feature type="binding site" evidence="2">
    <location>
        <position position="84"/>
    </location>
    <ligand>
        <name>Mg(2+)</name>
        <dbReference type="ChEBI" id="CHEBI:18420"/>
        <label>1</label>
        <note>catalytic</note>
    </ligand>
</feature>